<name>B8MS96_TALSN</name>
<dbReference type="GeneID" id="8102935"/>
<organism evidence="1 2">
    <name type="scientific">Talaromyces stipitatus (strain ATCC 10500 / CBS 375.48 / QM 6759 / NRRL 1006)</name>
    <name type="common">Penicillium stipitatum</name>
    <dbReference type="NCBI Taxonomy" id="441959"/>
    <lineage>
        <taxon>Eukaryota</taxon>
        <taxon>Fungi</taxon>
        <taxon>Dikarya</taxon>
        <taxon>Ascomycota</taxon>
        <taxon>Pezizomycotina</taxon>
        <taxon>Eurotiomycetes</taxon>
        <taxon>Eurotiomycetidae</taxon>
        <taxon>Eurotiales</taxon>
        <taxon>Trichocomaceae</taxon>
        <taxon>Talaromyces</taxon>
        <taxon>Talaromyces sect. Talaromyces</taxon>
    </lineage>
</organism>
<reference evidence="2" key="1">
    <citation type="journal article" date="2015" name="Genome Announc.">
        <title>Genome sequence of the AIDS-associated pathogen Penicillium marneffei (ATCC18224) and its near taxonomic relative Talaromyces stipitatus (ATCC10500).</title>
        <authorList>
            <person name="Nierman W.C."/>
            <person name="Fedorova-Abrams N.D."/>
            <person name="Andrianopoulos A."/>
        </authorList>
    </citation>
    <scope>NUCLEOTIDE SEQUENCE [LARGE SCALE GENOMIC DNA]</scope>
    <source>
        <strain evidence="2">ATCC 10500 / CBS 375.48 / QM 6759 / NRRL 1006</strain>
    </source>
</reference>
<dbReference type="EMBL" id="EQ962660">
    <property type="protein sequence ID" value="EED12229.1"/>
    <property type="molecule type" value="Genomic_DNA"/>
</dbReference>
<keyword evidence="2" id="KW-1185">Reference proteome</keyword>
<feature type="non-terminal residue" evidence="1">
    <location>
        <position position="101"/>
    </location>
</feature>
<dbReference type="RefSeq" id="XP_002487883.1">
    <property type="nucleotide sequence ID" value="XM_002487838.1"/>
</dbReference>
<evidence type="ECO:0000313" key="2">
    <source>
        <dbReference type="Proteomes" id="UP000001745"/>
    </source>
</evidence>
<dbReference type="InParanoid" id="B8MS96"/>
<dbReference type="AlphaFoldDB" id="B8MS96"/>
<evidence type="ECO:0000313" key="1">
    <source>
        <dbReference type="EMBL" id="EED12229.1"/>
    </source>
</evidence>
<dbReference type="VEuPathDB" id="FungiDB:TSTA_002920"/>
<dbReference type="Proteomes" id="UP000001745">
    <property type="component" value="Unassembled WGS sequence"/>
</dbReference>
<protein>
    <submittedName>
        <fullName evidence="1">Uncharacterized protein</fullName>
    </submittedName>
</protein>
<sequence>QIPVDMDSIAPRLVGLQQSLSALKRDLKTLAYKQWRQNCQQSQRGRILFQIVDKPSKKNIELHARLSRPPSSILTQIGTGNISLLHFLYKRNIPGIDDGEC</sequence>
<dbReference type="PhylomeDB" id="B8MS96"/>
<dbReference type="OrthoDB" id="4509585at2759"/>
<dbReference type="HOGENOM" id="CLU_2298513_0_0_1"/>
<gene>
    <name evidence="1" type="ORF">TSTA_002920</name>
</gene>
<accession>B8MS96</accession>
<feature type="non-terminal residue" evidence="1">
    <location>
        <position position="1"/>
    </location>
</feature>
<proteinExistence type="predicted"/>